<evidence type="ECO:0000256" key="1">
    <source>
        <dbReference type="SAM" id="Phobius"/>
    </source>
</evidence>
<protein>
    <submittedName>
        <fullName evidence="2">Uncharacterized protein</fullName>
    </submittedName>
</protein>
<organism evidence="2 3">
    <name type="scientific">Rhizobium lusitanum</name>
    <dbReference type="NCBI Taxonomy" id="293958"/>
    <lineage>
        <taxon>Bacteria</taxon>
        <taxon>Pseudomonadati</taxon>
        <taxon>Pseudomonadota</taxon>
        <taxon>Alphaproteobacteria</taxon>
        <taxon>Hyphomicrobiales</taxon>
        <taxon>Rhizobiaceae</taxon>
        <taxon>Rhizobium/Agrobacterium group</taxon>
        <taxon>Rhizobium</taxon>
    </lineage>
</organism>
<keyword evidence="1" id="KW-0472">Membrane</keyword>
<dbReference type="Proteomes" id="UP000199205">
    <property type="component" value="Unassembled WGS sequence"/>
</dbReference>
<keyword evidence="1" id="KW-1133">Transmembrane helix</keyword>
<reference evidence="2 3" key="1">
    <citation type="submission" date="2016-08" db="EMBL/GenBank/DDBJ databases">
        <authorList>
            <person name="Seilhamer J.J."/>
        </authorList>
    </citation>
    <scope>NUCLEOTIDE SEQUENCE [LARGE SCALE GENOMIC DNA]</scope>
    <source>
        <strain evidence="2 3">P1-7</strain>
    </source>
</reference>
<dbReference type="RefSeq" id="WP_092574034.1">
    <property type="nucleotide sequence ID" value="NZ_FMAF01000006.1"/>
</dbReference>
<name>A0A1C3VSR9_9HYPH</name>
<accession>A0A1C3VSR9</accession>
<proteinExistence type="predicted"/>
<feature type="transmembrane region" description="Helical" evidence="1">
    <location>
        <begin position="77"/>
        <end position="94"/>
    </location>
</feature>
<sequence>MSVNELKVALKYAKTDLDRDAALAKFQLDEDMQFFDGNTKHKFVLDQMQKDVLIAHTRQDAAHALITSLRLVNEIRIIKWILLTVLAIQVFIVFR</sequence>
<dbReference type="OrthoDB" id="8456822at2"/>
<keyword evidence="1" id="KW-0812">Transmembrane</keyword>
<gene>
    <name evidence="2" type="ORF">GA0061101_106124</name>
</gene>
<dbReference type="AlphaFoldDB" id="A0A1C3VSR9"/>
<dbReference type="EMBL" id="FMAF01000006">
    <property type="protein sequence ID" value="SCB30554.1"/>
    <property type="molecule type" value="Genomic_DNA"/>
</dbReference>
<evidence type="ECO:0000313" key="3">
    <source>
        <dbReference type="Proteomes" id="UP000199205"/>
    </source>
</evidence>
<evidence type="ECO:0000313" key="2">
    <source>
        <dbReference type="EMBL" id="SCB30554.1"/>
    </source>
</evidence>